<feature type="domain" description="Ribosome recycling factor" evidence="8">
    <location>
        <begin position="74"/>
        <end position="237"/>
    </location>
</feature>
<dbReference type="PhylomeDB" id="A7TJC1"/>
<dbReference type="GO" id="GO:0043023">
    <property type="term" value="F:ribosomal large subunit binding"/>
    <property type="evidence" value="ECO:0007669"/>
    <property type="project" value="TreeGrafter"/>
</dbReference>
<dbReference type="EMBL" id="DS480400">
    <property type="protein sequence ID" value="EDO17690.1"/>
    <property type="molecule type" value="Genomic_DNA"/>
</dbReference>
<evidence type="ECO:0000256" key="4">
    <source>
        <dbReference type="ARBA" id="ARBA00024909"/>
    </source>
</evidence>
<evidence type="ECO:0000256" key="6">
    <source>
        <dbReference type="SAM" id="Coils"/>
    </source>
</evidence>
<evidence type="ECO:0000256" key="5">
    <source>
        <dbReference type="ARBA" id="ARBA00033107"/>
    </source>
</evidence>
<dbReference type="GO" id="GO:0005739">
    <property type="term" value="C:mitochondrion"/>
    <property type="evidence" value="ECO:0007669"/>
    <property type="project" value="EnsemblFungi"/>
</dbReference>
<gene>
    <name evidence="9" type="ORF">Kpol_1004p67</name>
</gene>
<dbReference type="RefSeq" id="XP_001645548.1">
    <property type="nucleotide sequence ID" value="XM_001645498.1"/>
</dbReference>
<dbReference type="STRING" id="436907.A7TJC1"/>
<dbReference type="FunCoup" id="A7TJC1">
    <property type="interactions" value="83"/>
</dbReference>
<dbReference type="Proteomes" id="UP000000267">
    <property type="component" value="Unassembled WGS sequence"/>
</dbReference>
<dbReference type="InParanoid" id="A7TJC1"/>
<dbReference type="eggNOG" id="KOG4759">
    <property type="taxonomic scope" value="Eukaryota"/>
</dbReference>
<name>A7TJC1_VANPO</name>
<dbReference type="GO" id="GO:0032543">
    <property type="term" value="P:mitochondrial translation"/>
    <property type="evidence" value="ECO:0007669"/>
    <property type="project" value="EnsemblFungi"/>
</dbReference>
<keyword evidence="6" id="KW-0175">Coiled coil</keyword>
<evidence type="ECO:0000256" key="7">
    <source>
        <dbReference type="SAM" id="MobiDB-lite"/>
    </source>
</evidence>
<dbReference type="PANTHER" id="PTHR20982:SF3">
    <property type="entry name" value="MITOCHONDRIAL RIBOSOME RECYCLING FACTOR PSEUDO 1"/>
    <property type="match status" value="1"/>
</dbReference>
<dbReference type="AlphaFoldDB" id="A7TJC1"/>
<dbReference type="InterPro" id="IPR023584">
    <property type="entry name" value="Ribosome_recyc_fac_dom"/>
</dbReference>
<sequence length="238" mass="26622">MLATNYRSLILVKRQFSITSSLLKKNSSSRKGSHDKGNSKNGAGQVDEEVEIIDVKGYIADATKLFDESLELHNKKLNEIKQGRANPKIFDGLKLHNGASFKDVAHTSLRGKNSLLITVYDPKDAKNVISAIMGAGLNLNPEKDPNNSQLLKVLLPPPTTESRMNLVKELKIVFESFKSSSMRNSLASVRADILKEMKKLDKKDDSVRKAMQDLEKLHKDYAKKLQDQLKQAEKTLMS</sequence>
<comment type="similarity">
    <text evidence="1">Belongs to the RRF family.</text>
</comment>
<evidence type="ECO:0000313" key="10">
    <source>
        <dbReference type="Proteomes" id="UP000000267"/>
    </source>
</evidence>
<dbReference type="GeneID" id="5545931"/>
<dbReference type="InterPro" id="IPR036191">
    <property type="entry name" value="RRF_sf"/>
</dbReference>
<dbReference type="PANTHER" id="PTHR20982">
    <property type="entry name" value="RIBOSOME RECYCLING FACTOR"/>
    <property type="match status" value="1"/>
</dbReference>
<reference evidence="9 10" key="1">
    <citation type="journal article" date="2007" name="Proc. Natl. Acad. Sci. U.S.A.">
        <title>Independent sorting-out of thousands of duplicated gene pairs in two yeast species descended from a whole-genome duplication.</title>
        <authorList>
            <person name="Scannell D.R."/>
            <person name="Frank A.C."/>
            <person name="Conant G.C."/>
            <person name="Byrne K.P."/>
            <person name="Woolfit M."/>
            <person name="Wolfe K.H."/>
        </authorList>
    </citation>
    <scope>NUCLEOTIDE SEQUENCE [LARGE SCALE GENOMIC DNA]</scope>
    <source>
        <strain evidence="10">ATCC 22028 / DSM 70294 / BCRC 21397 / CBS 2163 / NBRC 10782 / NRRL Y-8283 / UCD 57-17</strain>
    </source>
</reference>
<dbReference type="OrthoDB" id="407355at2759"/>
<keyword evidence="10" id="KW-1185">Reference proteome</keyword>
<dbReference type="InterPro" id="IPR002661">
    <property type="entry name" value="Ribosome_recyc_fac"/>
</dbReference>
<feature type="coiled-coil region" evidence="6">
    <location>
        <begin position="197"/>
        <end position="235"/>
    </location>
</feature>
<accession>A7TJC1</accession>
<dbReference type="Pfam" id="PF01765">
    <property type="entry name" value="RRF"/>
    <property type="match status" value="1"/>
</dbReference>
<dbReference type="Gene3D" id="1.10.132.20">
    <property type="entry name" value="Ribosome-recycling factor"/>
    <property type="match status" value="1"/>
</dbReference>
<evidence type="ECO:0000313" key="9">
    <source>
        <dbReference type="EMBL" id="EDO17690.1"/>
    </source>
</evidence>
<evidence type="ECO:0000259" key="8">
    <source>
        <dbReference type="Pfam" id="PF01765"/>
    </source>
</evidence>
<evidence type="ECO:0000256" key="2">
    <source>
        <dbReference type="ARBA" id="ARBA00020581"/>
    </source>
</evidence>
<dbReference type="Gene3D" id="3.30.1360.40">
    <property type="match status" value="1"/>
</dbReference>
<keyword evidence="3" id="KW-0648">Protein biosynthesis</keyword>
<protein>
    <recommendedName>
        <fullName evidence="2">Ribosome-recycling factor, mitochondrial</fullName>
    </recommendedName>
    <alternativeName>
        <fullName evidence="5">Ribosome-releasing factor, mitochondrial</fullName>
    </alternativeName>
</protein>
<feature type="region of interest" description="Disordered" evidence="7">
    <location>
        <begin position="25"/>
        <end position="44"/>
    </location>
</feature>
<dbReference type="HOGENOM" id="CLU_085410_0_0_1"/>
<proteinExistence type="inferred from homology"/>
<comment type="function">
    <text evidence="4">Necessary for protein synthesis in mitochondria. Functions as a ribosome recycling factor in mitochondria.</text>
</comment>
<dbReference type="SUPFAM" id="SSF55194">
    <property type="entry name" value="Ribosome recycling factor, RRF"/>
    <property type="match status" value="1"/>
</dbReference>
<dbReference type="OMA" id="PNNDQQL"/>
<dbReference type="KEGG" id="vpo:Kpol_1004p67"/>
<evidence type="ECO:0000256" key="3">
    <source>
        <dbReference type="ARBA" id="ARBA00022917"/>
    </source>
</evidence>
<organism evidence="10">
    <name type="scientific">Vanderwaltozyma polyspora (strain ATCC 22028 / DSM 70294 / BCRC 21397 / CBS 2163 / NBRC 10782 / NRRL Y-8283 / UCD 57-17)</name>
    <name type="common">Kluyveromyces polysporus</name>
    <dbReference type="NCBI Taxonomy" id="436907"/>
    <lineage>
        <taxon>Eukaryota</taxon>
        <taxon>Fungi</taxon>
        <taxon>Dikarya</taxon>
        <taxon>Ascomycota</taxon>
        <taxon>Saccharomycotina</taxon>
        <taxon>Saccharomycetes</taxon>
        <taxon>Saccharomycetales</taxon>
        <taxon>Saccharomycetaceae</taxon>
        <taxon>Vanderwaltozyma</taxon>
    </lineage>
</organism>
<evidence type="ECO:0000256" key="1">
    <source>
        <dbReference type="ARBA" id="ARBA00005912"/>
    </source>
</evidence>